<protein>
    <submittedName>
        <fullName evidence="1">BnaC05g04610D protein</fullName>
    </submittedName>
</protein>
<accession>A0A078FDQ7</accession>
<evidence type="ECO:0000313" key="1">
    <source>
        <dbReference type="EMBL" id="CDY10218.1"/>
    </source>
</evidence>
<organism evidence="1 2">
    <name type="scientific">Brassica napus</name>
    <name type="common">Rape</name>
    <dbReference type="NCBI Taxonomy" id="3708"/>
    <lineage>
        <taxon>Eukaryota</taxon>
        <taxon>Viridiplantae</taxon>
        <taxon>Streptophyta</taxon>
        <taxon>Embryophyta</taxon>
        <taxon>Tracheophyta</taxon>
        <taxon>Spermatophyta</taxon>
        <taxon>Magnoliopsida</taxon>
        <taxon>eudicotyledons</taxon>
        <taxon>Gunneridae</taxon>
        <taxon>Pentapetalae</taxon>
        <taxon>rosids</taxon>
        <taxon>malvids</taxon>
        <taxon>Brassicales</taxon>
        <taxon>Brassicaceae</taxon>
        <taxon>Brassiceae</taxon>
        <taxon>Brassica</taxon>
    </lineage>
</organism>
<dbReference type="AlphaFoldDB" id="A0A078FDQ7"/>
<name>A0A078FDQ7_BRANA</name>
<evidence type="ECO:0000313" key="2">
    <source>
        <dbReference type="Proteomes" id="UP000028999"/>
    </source>
</evidence>
<gene>
    <name evidence="1" type="primary">BnaC05g04610D</name>
    <name evidence="1" type="ORF">GSBRNA2T00032040001</name>
</gene>
<dbReference type="Gramene" id="CDY10218">
    <property type="protein sequence ID" value="CDY10218"/>
    <property type="gene ID" value="GSBRNA2T00032040001"/>
</dbReference>
<sequence>MMKGPKYLVSVKLIDLLCTHYNCISAFVKRRQQSIQRWVDTWKYSFQGAIWGHKIIIISLCL</sequence>
<dbReference type="EMBL" id="LK032001">
    <property type="protein sequence ID" value="CDY10218.1"/>
    <property type="molecule type" value="Genomic_DNA"/>
</dbReference>
<proteinExistence type="predicted"/>
<reference evidence="1 2" key="1">
    <citation type="journal article" date="2014" name="Science">
        <title>Plant genetics. Early allopolyploid evolution in the post-Neolithic Brassica napus oilseed genome.</title>
        <authorList>
            <person name="Chalhoub B."/>
            <person name="Denoeud F."/>
            <person name="Liu S."/>
            <person name="Parkin I.A."/>
            <person name="Tang H."/>
            <person name="Wang X."/>
            <person name="Chiquet J."/>
            <person name="Belcram H."/>
            <person name="Tong C."/>
            <person name="Samans B."/>
            <person name="Correa M."/>
            <person name="Da Silva C."/>
            <person name="Just J."/>
            <person name="Falentin C."/>
            <person name="Koh C.S."/>
            <person name="Le Clainche I."/>
            <person name="Bernard M."/>
            <person name="Bento P."/>
            <person name="Noel B."/>
            <person name="Labadie K."/>
            <person name="Alberti A."/>
            <person name="Charles M."/>
            <person name="Arnaud D."/>
            <person name="Guo H."/>
            <person name="Daviaud C."/>
            <person name="Alamery S."/>
            <person name="Jabbari K."/>
            <person name="Zhao M."/>
            <person name="Edger P.P."/>
            <person name="Chelaifa H."/>
            <person name="Tack D."/>
            <person name="Lassalle G."/>
            <person name="Mestiri I."/>
            <person name="Schnel N."/>
            <person name="Le Paslier M.C."/>
            <person name="Fan G."/>
            <person name="Renault V."/>
            <person name="Bayer P.E."/>
            <person name="Golicz A.A."/>
            <person name="Manoli S."/>
            <person name="Lee T.H."/>
            <person name="Thi V.H."/>
            <person name="Chalabi S."/>
            <person name="Hu Q."/>
            <person name="Fan C."/>
            <person name="Tollenaere R."/>
            <person name="Lu Y."/>
            <person name="Battail C."/>
            <person name="Shen J."/>
            <person name="Sidebottom C.H."/>
            <person name="Wang X."/>
            <person name="Canaguier A."/>
            <person name="Chauveau A."/>
            <person name="Berard A."/>
            <person name="Deniot G."/>
            <person name="Guan M."/>
            <person name="Liu Z."/>
            <person name="Sun F."/>
            <person name="Lim Y.P."/>
            <person name="Lyons E."/>
            <person name="Town C.D."/>
            <person name="Bancroft I."/>
            <person name="Wang X."/>
            <person name="Meng J."/>
            <person name="Ma J."/>
            <person name="Pires J.C."/>
            <person name="King G.J."/>
            <person name="Brunel D."/>
            <person name="Delourme R."/>
            <person name="Renard M."/>
            <person name="Aury J.M."/>
            <person name="Adams K.L."/>
            <person name="Batley J."/>
            <person name="Snowdon R.J."/>
            <person name="Tost J."/>
            <person name="Edwards D."/>
            <person name="Zhou Y."/>
            <person name="Hua W."/>
            <person name="Sharpe A.G."/>
            <person name="Paterson A.H."/>
            <person name="Guan C."/>
            <person name="Wincker P."/>
        </authorList>
    </citation>
    <scope>NUCLEOTIDE SEQUENCE [LARGE SCALE GENOMIC DNA]</scope>
    <source>
        <strain evidence="2">cv. Darmor-bzh</strain>
    </source>
</reference>
<dbReference type="PaxDb" id="3708-A0A078FDQ7"/>
<dbReference type="Proteomes" id="UP000028999">
    <property type="component" value="Unassembled WGS sequence"/>
</dbReference>
<keyword evidence="2" id="KW-1185">Reference proteome</keyword>